<name>A0A4U2YPJ6_9BACI</name>
<sequence>MTARYGFILQVKFTFYLSGREACHSCRVTSQVRHRVKVDQKKELIEQLKHSQSFTNEEKLKLLQNVIVSDFELEYHFTRPNYDDEVQVFNDIFKENPIESSLEAMPMGITVKRNRNYVSAMRHLSYSEDSLFL</sequence>
<dbReference type="Proteomes" id="UP000308744">
    <property type="component" value="Unassembled WGS sequence"/>
</dbReference>
<evidence type="ECO:0000313" key="2">
    <source>
        <dbReference type="Proteomes" id="UP000308744"/>
    </source>
</evidence>
<dbReference type="AlphaFoldDB" id="A0A4U2YPJ6"/>
<organism evidence="1 2">
    <name type="scientific">Lysinibacillus mangiferihumi</name>
    <dbReference type="NCBI Taxonomy" id="1130819"/>
    <lineage>
        <taxon>Bacteria</taxon>
        <taxon>Bacillati</taxon>
        <taxon>Bacillota</taxon>
        <taxon>Bacilli</taxon>
        <taxon>Bacillales</taxon>
        <taxon>Bacillaceae</taxon>
        <taxon>Lysinibacillus</taxon>
    </lineage>
</organism>
<accession>A0A4U2YPJ6</accession>
<evidence type="ECO:0000313" key="1">
    <source>
        <dbReference type="EMBL" id="TKI63287.1"/>
    </source>
</evidence>
<keyword evidence="2" id="KW-1185">Reference proteome</keyword>
<gene>
    <name evidence="1" type="ORF">FC756_18485</name>
</gene>
<comment type="caution">
    <text evidence="1">The sequence shown here is derived from an EMBL/GenBank/DDBJ whole genome shotgun (WGS) entry which is preliminary data.</text>
</comment>
<protein>
    <submittedName>
        <fullName evidence="1">Uncharacterized protein</fullName>
    </submittedName>
</protein>
<dbReference type="RefSeq" id="WP_107897677.1">
    <property type="nucleotide sequence ID" value="NZ_PYWM01000051.1"/>
</dbReference>
<reference evidence="1 2" key="1">
    <citation type="submission" date="2019-04" db="EMBL/GenBank/DDBJ databases">
        <title>Lysinibacillus genome sequencing.</title>
        <authorList>
            <person name="Dunlap C."/>
        </authorList>
    </citation>
    <scope>NUCLEOTIDE SEQUENCE [LARGE SCALE GENOMIC DNA]</scope>
    <source>
        <strain evidence="1 2">CCTCC AB 2010389</strain>
    </source>
</reference>
<dbReference type="EMBL" id="SZPU01000069">
    <property type="protein sequence ID" value="TKI63287.1"/>
    <property type="molecule type" value="Genomic_DNA"/>
</dbReference>
<proteinExistence type="predicted"/>